<evidence type="ECO:0000313" key="1">
    <source>
        <dbReference type="EMBL" id="CAA9489861.1"/>
    </source>
</evidence>
<organism evidence="1">
    <name type="scientific">uncultured Solirubrobacteraceae bacterium</name>
    <dbReference type="NCBI Taxonomy" id="1162706"/>
    <lineage>
        <taxon>Bacteria</taxon>
        <taxon>Bacillati</taxon>
        <taxon>Actinomycetota</taxon>
        <taxon>Thermoleophilia</taxon>
        <taxon>Solirubrobacterales</taxon>
        <taxon>Solirubrobacteraceae</taxon>
        <taxon>environmental samples</taxon>
    </lineage>
</organism>
<protein>
    <submittedName>
        <fullName evidence="1">Uncharacterized protein</fullName>
    </submittedName>
</protein>
<sequence>CGGCTSCPAGCRRAGRLALPYVVEKVRGARLAVLVIAIALAGCA</sequence>
<name>A0A6J4S5A6_9ACTN</name>
<reference evidence="1" key="1">
    <citation type="submission" date="2020-02" db="EMBL/GenBank/DDBJ databases">
        <authorList>
            <person name="Meier V. D."/>
        </authorList>
    </citation>
    <scope>NUCLEOTIDE SEQUENCE</scope>
    <source>
        <strain evidence="1">AVDCRST_MAG67</strain>
    </source>
</reference>
<dbReference type="AlphaFoldDB" id="A0A6J4S5A6"/>
<dbReference type="EMBL" id="CADCVQ010000061">
    <property type="protein sequence ID" value="CAA9489861.1"/>
    <property type="molecule type" value="Genomic_DNA"/>
</dbReference>
<proteinExistence type="predicted"/>
<accession>A0A6J4S5A6</accession>
<gene>
    <name evidence="1" type="ORF">AVDCRST_MAG67-1277</name>
</gene>
<feature type="non-terminal residue" evidence="1">
    <location>
        <position position="44"/>
    </location>
</feature>
<feature type="non-terminal residue" evidence="1">
    <location>
        <position position="1"/>
    </location>
</feature>